<keyword evidence="2 3" id="KW-0732">Signal</keyword>
<organism evidence="4 5">
    <name type="scientific">Pseudescherichia vulneris NBRC 102420</name>
    <dbReference type="NCBI Taxonomy" id="1115515"/>
    <lineage>
        <taxon>Bacteria</taxon>
        <taxon>Pseudomonadati</taxon>
        <taxon>Pseudomonadota</taxon>
        <taxon>Gammaproteobacteria</taxon>
        <taxon>Enterobacterales</taxon>
        <taxon>Enterobacteriaceae</taxon>
        <taxon>Pseudescherichia</taxon>
    </lineage>
</organism>
<keyword evidence="5" id="KW-1185">Reference proteome</keyword>
<dbReference type="eggNOG" id="COG3110">
    <property type="taxonomic scope" value="Bacteria"/>
</dbReference>
<gene>
    <name evidence="4" type="primary">yccT</name>
    <name evidence="4" type="ORF">EV102420_14_00880</name>
</gene>
<accession>A0A090V724</accession>
<reference evidence="4 5" key="1">
    <citation type="submission" date="2014-09" db="EMBL/GenBank/DDBJ databases">
        <title>Whole genome shotgun sequence of Escherichia vulneris NBRC 102420.</title>
        <authorList>
            <person name="Yoshida Y."/>
            <person name="Hosoyama A."/>
            <person name="Tsuchikane K."/>
            <person name="Ohji S."/>
            <person name="Ichikawa N."/>
            <person name="Kimura A."/>
            <person name="Yamazoe A."/>
            <person name="Ezaki T."/>
            <person name="Fujita N."/>
        </authorList>
    </citation>
    <scope>NUCLEOTIDE SEQUENCE [LARGE SCALE GENOMIC DNA]</scope>
    <source>
        <strain evidence="4 5">NBRC 102420</strain>
    </source>
</reference>
<dbReference type="NCBIfam" id="NF047712">
    <property type="entry name" value="CrliSynInhib"/>
    <property type="match status" value="1"/>
</dbReference>
<proteinExistence type="inferred from homology"/>
<evidence type="ECO:0000256" key="1">
    <source>
        <dbReference type="ARBA" id="ARBA00008490"/>
    </source>
</evidence>
<dbReference type="NCBIfam" id="NF002967">
    <property type="entry name" value="PRK03641.1"/>
    <property type="match status" value="1"/>
</dbReference>
<dbReference type="RefSeq" id="WP_042392498.1">
    <property type="nucleotide sequence ID" value="NZ_BBMZ01000014.1"/>
</dbReference>
<dbReference type="PANTHER" id="PTHR38108">
    <property type="entry name" value="UPF0319 PROTEIN YCCT"/>
    <property type="match status" value="1"/>
</dbReference>
<dbReference type="AlphaFoldDB" id="A0A090V724"/>
<dbReference type="HAMAP" id="MF_00789">
    <property type="entry name" value="UPF0319"/>
    <property type="match status" value="1"/>
</dbReference>
<dbReference type="Proteomes" id="UP000029462">
    <property type="component" value="Unassembled WGS sequence"/>
</dbReference>
<evidence type="ECO:0000313" key="4">
    <source>
        <dbReference type="EMBL" id="GAL59029.1"/>
    </source>
</evidence>
<comment type="similarity">
    <text evidence="1 3">Belongs to the UPF0319 family.</text>
</comment>
<evidence type="ECO:0000256" key="3">
    <source>
        <dbReference type="HAMAP-Rule" id="MF_00789"/>
    </source>
</evidence>
<feature type="chain" id="PRO_5008983001" description="UPF0319 protein EV102420_14_00880" evidence="3">
    <location>
        <begin position="21"/>
        <end position="218"/>
    </location>
</feature>
<dbReference type="Pfam" id="PF09829">
    <property type="entry name" value="DUF2057"/>
    <property type="match status" value="1"/>
</dbReference>
<dbReference type="OrthoDB" id="6428208at2"/>
<evidence type="ECO:0000256" key="2">
    <source>
        <dbReference type="ARBA" id="ARBA00022729"/>
    </source>
</evidence>
<comment type="caution">
    <text evidence="4">The sequence shown here is derived from an EMBL/GenBank/DDBJ whole genome shotgun (WGS) entry which is preliminary data.</text>
</comment>
<feature type="signal peptide" evidence="3">
    <location>
        <begin position="1"/>
        <end position="20"/>
    </location>
</feature>
<protein>
    <recommendedName>
        <fullName evidence="3">UPF0319 protein EV102420_14_00880</fullName>
    </recommendedName>
</protein>
<dbReference type="PANTHER" id="PTHR38108:SF1">
    <property type="entry name" value="UPF0319 PROTEIN YCCT"/>
    <property type="match status" value="1"/>
</dbReference>
<dbReference type="EMBL" id="BBMZ01000014">
    <property type="protein sequence ID" value="GAL59029.1"/>
    <property type="molecule type" value="Genomic_DNA"/>
</dbReference>
<dbReference type="STRING" id="1115515.EV102420_14_00880"/>
<dbReference type="InterPro" id="IPR018635">
    <property type="entry name" value="UPF0319"/>
</dbReference>
<sequence length="218" mass="24569" precursor="true">MRAGFATALIVCLMPVTAFATTLRLATEIDLLILDGKKVSSSLLRGAGSIELENGPHQLVFRVEKSIRMSNREQRMWISPPLIVSFNTRAINLVNVTLPRLETQRESEMFDASPQISLLDGHAAAIPARIDILPVTETSEGVDYERDTERYNKQGQHASLPEFATQMADDRTLLSSVSELDVPPSQDLTEQRLKYWFQQADPLTRSRFMEWVKQQPPS</sequence>
<evidence type="ECO:0000313" key="5">
    <source>
        <dbReference type="Proteomes" id="UP000029462"/>
    </source>
</evidence>
<name>A0A090V724_PSEVU</name>